<evidence type="ECO:0000313" key="1">
    <source>
        <dbReference type="EMBL" id="SMD23912.1"/>
    </source>
</evidence>
<proteinExistence type="predicted"/>
<reference evidence="2" key="1">
    <citation type="submission" date="2017-04" db="EMBL/GenBank/DDBJ databases">
        <authorList>
            <person name="Varghese N."/>
            <person name="Submissions S."/>
        </authorList>
    </citation>
    <scope>NUCLEOTIDE SEQUENCE [LARGE SCALE GENOMIC DNA]</scope>
    <source>
        <strain evidence="2">DSM 44073</strain>
    </source>
</reference>
<accession>A0A1W2FQC6</accession>
<dbReference type="AlphaFoldDB" id="A0A1W2FQC6"/>
<dbReference type="Gene3D" id="1.10.10.2910">
    <property type="match status" value="1"/>
</dbReference>
<name>A0A1W2FQC6_9PSEU</name>
<protein>
    <recommendedName>
        <fullName evidence="3">IrrE N-terminal-like domain-containing protein</fullName>
    </recommendedName>
</protein>
<evidence type="ECO:0008006" key="3">
    <source>
        <dbReference type="Google" id="ProtNLM"/>
    </source>
</evidence>
<dbReference type="STRING" id="40571.SAMN05660733_07442"/>
<dbReference type="eggNOG" id="ENOG502ZM2P">
    <property type="taxonomic scope" value="Bacteria"/>
</dbReference>
<organism evidence="1 2">
    <name type="scientific">Lentzea albidocapillata</name>
    <dbReference type="NCBI Taxonomy" id="40571"/>
    <lineage>
        <taxon>Bacteria</taxon>
        <taxon>Bacillati</taxon>
        <taxon>Actinomycetota</taxon>
        <taxon>Actinomycetes</taxon>
        <taxon>Pseudonocardiales</taxon>
        <taxon>Pseudonocardiaceae</taxon>
        <taxon>Lentzea</taxon>
    </lineage>
</organism>
<keyword evidence="2" id="KW-1185">Reference proteome</keyword>
<gene>
    <name evidence="1" type="ORF">SAMN05660733_07442</name>
</gene>
<dbReference type="EMBL" id="FWYC01000020">
    <property type="protein sequence ID" value="SMD23912.1"/>
    <property type="molecule type" value="Genomic_DNA"/>
</dbReference>
<sequence>MPAISLWRRARAGEGGDAAMKARHLRGLRDELIRDLDLAPSATTETVCLRLCEVMAQRLQREVRLRFDDLGAGVSGLWAITDDDVHVVIVTTARSWVHRLLILLHEIAHMLCDHRPMQLTAEEARALFYPDLSPDMLRILAGRTTLSRAEEREADQVAGALTQGLIDWAQRQDTPPFEPGRDDLATRAWYTLGYSPRGRHG</sequence>
<evidence type="ECO:0000313" key="2">
    <source>
        <dbReference type="Proteomes" id="UP000192840"/>
    </source>
</evidence>
<dbReference type="Proteomes" id="UP000192840">
    <property type="component" value="Unassembled WGS sequence"/>
</dbReference>